<sequence length="198" mass="22286">MGNFSSLGVPTQEQCILSTIPTEMTIRATYMDKFIRKCDVDSTSSPNPNPNPIPFQTMTIKGNSFKLSSIFNQLKKYGGITDPSSTFENVDICIMLEIFPNVPIFIIVDIKNRNNPLPVYKTNGWNILFGQSGIFNAIVDWNKSNLARSISKYTKENIPSGTLIKLKSLYITKVAEREVSWYGRLNFIGLLKYAGIKI</sequence>
<proteinExistence type="predicted"/>
<dbReference type="AlphaFoldDB" id="A0A6C0D022"/>
<name>A0A6C0D022_9ZZZZ</name>
<organism evidence="1">
    <name type="scientific">viral metagenome</name>
    <dbReference type="NCBI Taxonomy" id="1070528"/>
    <lineage>
        <taxon>unclassified sequences</taxon>
        <taxon>metagenomes</taxon>
        <taxon>organismal metagenomes</taxon>
    </lineage>
</organism>
<protein>
    <submittedName>
        <fullName evidence="1">Uncharacterized protein</fullName>
    </submittedName>
</protein>
<accession>A0A6C0D022</accession>
<dbReference type="EMBL" id="MN739518">
    <property type="protein sequence ID" value="QHT09877.1"/>
    <property type="molecule type" value="Genomic_DNA"/>
</dbReference>
<evidence type="ECO:0000313" key="1">
    <source>
        <dbReference type="EMBL" id="QHT09877.1"/>
    </source>
</evidence>
<reference evidence="1" key="1">
    <citation type="journal article" date="2020" name="Nature">
        <title>Giant virus diversity and host interactions through global metagenomics.</title>
        <authorList>
            <person name="Schulz F."/>
            <person name="Roux S."/>
            <person name="Paez-Espino D."/>
            <person name="Jungbluth S."/>
            <person name="Walsh D.A."/>
            <person name="Denef V.J."/>
            <person name="McMahon K.D."/>
            <person name="Konstantinidis K.T."/>
            <person name="Eloe-Fadrosh E.A."/>
            <person name="Kyrpides N.C."/>
            <person name="Woyke T."/>
        </authorList>
    </citation>
    <scope>NUCLEOTIDE SEQUENCE</scope>
    <source>
        <strain evidence="1">GVMAG-M-3300023174-104</strain>
    </source>
</reference>